<evidence type="ECO:0000313" key="2">
    <source>
        <dbReference type="Proteomes" id="UP000244855"/>
    </source>
</evidence>
<dbReference type="EMBL" id="KZ806651">
    <property type="protein sequence ID" value="PVH90148.1"/>
    <property type="molecule type" value="Genomic_DNA"/>
</dbReference>
<reference evidence="1 2" key="1">
    <citation type="journal article" date="2018" name="Sci. Rep.">
        <title>Comparative genomics provides insights into the lifestyle and reveals functional heterogeneity of dark septate endophytic fungi.</title>
        <authorList>
            <person name="Knapp D.G."/>
            <person name="Nemeth J.B."/>
            <person name="Barry K."/>
            <person name="Hainaut M."/>
            <person name="Henrissat B."/>
            <person name="Johnson J."/>
            <person name="Kuo A."/>
            <person name="Lim J.H.P."/>
            <person name="Lipzen A."/>
            <person name="Nolan M."/>
            <person name="Ohm R.A."/>
            <person name="Tamas L."/>
            <person name="Grigoriev I.V."/>
            <person name="Spatafora J.W."/>
            <person name="Nagy L.G."/>
            <person name="Kovacs G.M."/>
        </authorList>
    </citation>
    <scope>NUCLEOTIDE SEQUENCE [LARGE SCALE GENOMIC DNA]</scope>
    <source>
        <strain evidence="1 2">DSE2036</strain>
    </source>
</reference>
<feature type="non-terminal residue" evidence="1">
    <location>
        <position position="72"/>
    </location>
</feature>
<dbReference type="AlphaFoldDB" id="A0A2V1CWP3"/>
<organism evidence="1 2">
    <name type="scientific">Periconia macrospinosa</name>
    <dbReference type="NCBI Taxonomy" id="97972"/>
    <lineage>
        <taxon>Eukaryota</taxon>
        <taxon>Fungi</taxon>
        <taxon>Dikarya</taxon>
        <taxon>Ascomycota</taxon>
        <taxon>Pezizomycotina</taxon>
        <taxon>Dothideomycetes</taxon>
        <taxon>Pleosporomycetidae</taxon>
        <taxon>Pleosporales</taxon>
        <taxon>Massarineae</taxon>
        <taxon>Periconiaceae</taxon>
        <taxon>Periconia</taxon>
    </lineage>
</organism>
<evidence type="ECO:0008006" key="3">
    <source>
        <dbReference type="Google" id="ProtNLM"/>
    </source>
</evidence>
<protein>
    <recommendedName>
        <fullName evidence="3">HTH psq-type domain-containing protein</fullName>
    </recommendedName>
</protein>
<proteinExistence type="predicted"/>
<gene>
    <name evidence="1" type="ORF">DM02DRAFT_474345</name>
</gene>
<dbReference type="Proteomes" id="UP000244855">
    <property type="component" value="Unassembled WGS sequence"/>
</dbReference>
<keyword evidence="2" id="KW-1185">Reference proteome</keyword>
<evidence type="ECO:0000313" key="1">
    <source>
        <dbReference type="EMBL" id="PVH90148.1"/>
    </source>
</evidence>
<name>A0A2V1CWP3_9PLEO</name>
<sequence>MAPIDEAIKDIKSRSLEEQWSYRGIAKKYGVARETLRRLHQEIQLPREEYKAQHRKISPHQERELVSYIEQL</sequence>
<accession>A0A2V1CWP3</accession>